<feature type="region of interest" description="Disordered" evidence="1">
    <location>
        <begin position="1"/>
        <end position="26"/>
    </location>
</feature>
<evidence type="ECO:0008006" key="5">
    <source>
        <dbReference type="Google" id="ProtNLM"/>
    </source>
</evidence>
<gene>
    <name evidence="3" type="ORF">UC8_39820</name>
</gene>
<reference evidence="3 4" key="1">
    <citation type="submission" date="2019-08" db="EMBL/GenBank/DDBJ databases">
        <title>Deep-cultivation of Planctomycetes and their phenomic and genomic characterization uncovers novel biology.</title>
        <authorList>
            <person name="Wiegand S."/>
            <person name="Jogler M."/>
            <person name="Boedeker C."/>
            <person name="Pinto D."/>
            <person name="Vollmers J."/>
            <person name="Rivas-Marin E."/>
            <person name="Kohn T."/>
            <person name="Peeters S.H."/>
            <person name="Heuer A."/>
            <person name="Rast P."/>
            <person name="Oberbeckmann S."/>
            <person name="Bunk B."/>
            <person name="Jeske O."/>
            <person name="Meyerdierks A."/>
            <person name="Storesund J.E."/>
            <person name="Kallscheuer N."/>
            <person name="Luecker S."/>
            <person name="Lage O.M."/>
            <person name="Pohl T."/>
            <person name="Merkel B.J."/>
            <person name="Hornburger P."/>
            <person name="Mueller R.-W."/>
            <person name="Bruemmer F."/>
            <person name="Labrenz M."/>
            <person name="Spormann A.M."/>
            <person name="Op den Camp H."/>
            <person name="Overmann J."/>
            <person name="Amann R."/>
            <person name="Jetten M.S.M."/>
            <person name="Mascher T."/>
            <person name="Medema M.H."/>
            <person name="Devos D.P."/>
            <person name="Kaster A.-K."/>
            <person name="Ovreas L."/>
            <person name="Rohde M."/>
            <person name="Galperin M.Y."/>
            <person name="Jogler C."/>
        </authorList>
    </citation>
    <scope>NUCLEOTIDE SEQUENCE [LARGE SCALE GENOMIC DNA]</scope>
    <source>
        <strain evidence="3 4">UC8</strain>
    </source>
</reference>
<evidence type="ECO:0000256" key="1">
    <source>
        <dbReference type="SAM" id="MobiDB-lite"/>
    </source>
</evidence>
<keyword evidence="2" id="KW-0812">Transmembrane</keyword>
<protein>
    <recommendedName>
        <fullName evidence="5">Cytochrome oxidase complex assembly protein 1</fullName>
    </recommendedName>
</protein>
<accession>A0A5B9R6M1</accession>
<keyword evidence="2" id="KW-0472">Membrane</keyword>
<proteinExistence type="predicted"/>
<organism evidence="3 4">
    <name type="scientific">Roseimaritima ulvae</name>
    <dbReference type="NCBI Taxonomy" id="980254"/>
    <lineage>
        <taxon>Bacteria</taxon>
        <taxon>Pseudomonadati</taxon>
        <taxon>Planctomycetota</taxon>
        <taxon>Planctomycetia</taxon>
        <taxon>Pirellulales</taxon>
        <taxon>Pirellulaceae</taxon>
        <taxon>Roseimaritima</taxon>
    </lineage>
</organism>
<evidence type="ECO:0000313" key="4">
    <source>
        <dbReference type="Proteomes" id="UP000325286"/>
    </source>
</evidence>
<dbReference type="EMBL" id="CP042914">
    <property type="protein sequence ID" value="QEG41953.1"/>
    <property type="molecule type" value="Genomic_DNA"/>
</dbReference>
<dbReference type="Proteomes" id="UP000325286">
    <property type="component" value="Chromosome"/>
</dbReference>
<name>A0A5B9R6M1_9BACT</name>
<sequence length="148" mass="15998">MSHDPYFNRPQPPQMPQHPRFDDRPQGGSKLPWILGAIGGVVLLGVLVCCGGGYALVNLGMNVVAEDIRMQLRDHPTVREHIGEIESIDTAFGASLAHEDDDTFVYNVSGDKGDGELTVKSVTGGDGMEDIVSATLRTDDGETYELDL</sequence>
<feature type="transmembrane region" description="Helical" evidence="2">
    <location>
        <begin position="33"/>
        <end position="57"/>
    </location>
</feature>
<evidence type="ECO:0000313" key="3">
    <source>
        <dbReference type="EMBL" id="QEG41953.1"/>
    </source>
</evidence>
<dbReference type="AlphaFoldDB" id="A0A5B9R6M1"/>
<dbReference type="KEGG" id="rul:UC8_39820"/>
<dbReference type="RefSeq" id="WP_068141400.1">
    <property type="nucleotide sequence ID" value="NZ_CP042914.1"/>
</dbReference>
<keyword evidence="4" id="KW-1185">Reference proteome</keyword>
<keyword evidence="2" id="KW-1133">Transmembrane helix</keyword>
<evidence type="ECO:0000256" key="2">
    <source>
        <dbReference type="SAM" id="Phobius"/>
    </source>
</evidence>